<accession>A0A653EA70</accession>
<evidence type="ECO:0000256" key="1">
    <source>
        <dbReference type="SAM" id="MobiDB-lite"/>
    </source>
</evidence>
<dbReference type="AlphaFoldDB" id="A0A653EA70"/>
<dbReference type="EMBL" id="LR215729">
    <property type="protein sequence ID" value="VEV99021.1"/>
    <property type="molecule type" value="Genomic_DNA"/>
</dbReference>
<dbReference type="SUPFAM" id="SSF56024">
    <property type="entry name" value="Phospholipase D/nuclease"/>
    <property type="match status" value="1"/>
</dbReference>
<dbReference type="InterPro" id="IPR057691">
    <property type="entry name" value="DUF7931"/>
</dbReference>
<evidence type="ECO:0000259" key="2">
    <source>
        <dbReference type="Pfam" id="PF25559"/>
    </source>
</evidence>
<reference evidence="3" key="1">
    <citation type="submission" date="2019-02" db="EMBL/GenBank/DDBJ databases">
        <authorList>
            <consortium name="Genoscope - CEA"/>
            <person name="William W."/>
        </authorList>
    </citation>
    <scope>NUCLEOTIDE SEQUENCE [LARGE SCALE GENOMIC DNA]</scope>
    <source>
        <strain evidence="3">YSy11</strain>
    </source>
</reference>
<proteinExistence type="predicted"/>
<protein>
    <submittedName>
        <fullName evidence="3">Histone acetyltransferase HPA2</fullName>
    </submittedName>
</protein>
<evidence type="ECO:0000313" key="3">
    <source>
        <dbReference type="EMBL" id="VEV99021.1"/>
    </source>
</evidence>
<keyword evidence="3" id="KW-0808">Transferase</keyword>
<name>A0A653EA70_9PSED</name>
<dbReference type="GO" id="GO:0016740">
    <property type="term" value="F:transferase activity"/>
    <property type="evidence" value="ECO:0007669"/>
    <property type="project" value="UniProtKB-KW"/>
</dbReference>
<gene>
    <name evidence="3" type="ORF">PMYSY11_3977</name>
</gene>
<sequence length="212" mass="24186">MNDKDVPQDDTQQAPPALADIEFESLGRFPVLNPQNAEPTLQQPEPAPFKLGEDAPLQRFNHPDQARAHTLAMLQQARHSVNLYSPDLEPWLYNHSAVEQALRAFLLGNPRNRLRILLRDSSRAIKEGHRLIALARRLPSNCQIRKLNPHYPIDDHCALLIDECGVLLRTGADPYNGYALYNEPARLRQRLELFTQSWESSISDPDLRSFLL</sequence>
<dbReference type="Pfam" id="PF25559">
    <property type="entry name" value="DUF7931"/>
    <property type="match status" value="1"/>
</dbReference>
<feature type="compositionally biased region" description="Polar residues" evidence="1">
    <location>
        <begin position="33"/>
        <end position="43"/>
    </location>
</feature>
<dbReference type="RefSeq" id="WP_150549259.1">
    <property type="nucleotide sequence ID" value="NZ_LR215729.2"/>
</dbReference>
<feature type="region of interest" description="Disordered" evidence="1">
    <location>
        <begin position="32"/>
        <end position="57"/>
    </location>
</feature>
<organism evidence="3">
    <name type="scientific">Pseudomonas marincola</name>
    <dbReference type="NCBI Taxonomy" id="437900"/>
    <lineage>
        <taxon>Bacteria</taxon>
        <taxon>Pseudomonadati</taxon>
        <taxon>Pseudomonadota</taxon>
        <taxon>Gammaproteobacteria</taxon>
        <taxon>Pseudomonadales</taxon>
        <taxon>Pseudomonadaceae</taxon>
        <taxon>Pseudomonas</taxon>
    </lineage>
</organism>
<feature type="domain" description="DUF7931" evidence="2">
    <location>
        <begin position="62"/>
        <end position="210"/>
    </location>
</feature>